<dbReference type="EMBL" id="CAJVPW010047370">
    <property type="protein sequence ID" value="CAG8759356.1"/>
    <property type="molecule type" value="Genomic_DNA"/>
</dbReference>
<proteinExistence type="predicted"/>
<comment type="caution">
    <text evidence="1">The sequence shown here is derived from an EMBL/GenBank/DDBJ whole genome shotgun (WGS) entry which is preliminary data.</text>
</comment>
<dbReference type="Proteomes" id="UP000789366">
    <property type="component" value="Unassembled WGS sequence"/>
</dbReference>
<gene>
    <name evidence="1" type="ORF">SPELUC_LOCUS15031</name>
</gene>
<feature type="non-terminal residue" evidence="1">
    <location>
        <position position="210"/>
    </location>
</feature>
<evidence type="ECO:0000313" key="1">
    <source>
        <dbReference type="EMBL" id="CAG8759356.1"/>
    </source>
</evidence>
<keyword evidence="2" id="KW-1185">Reference proteome</keyword>
<evidence type="ECO:0000313" key="2">
    <source>
        <dbReference type="Proteomes" id="UP000789366"/>
    </source>
</evidence>
<organism evidence="1 2">
    <name type="scientific">Cetraspora pellucida</name>
    <dbReference type="NCBI Taxonomy" id="1433469"/>
    <lineage>
        <taxon>Eukaryota</taxon>
        <taxon>Fungi</taxon>
        <taxon>Fungi incertae sedis</taxon>
        <taxon>Mucoromycota</taxon>
        <taxon>Glomeromycotina</taxon>
        <taxon>Glomeromycetes</taxon>
        <taxon>Diversisporales</taxon>
        <taxon>Gigasporaceae</taxon>
        <taxon>Cetraspora</taxon>
    </lineage>
</organism>
<sequence length="210" mass="24844">SCAWAKYFIPILWSNATREFDVLNTGSIKLWKQLLKCSIYYDDNKNSKKPPMFNYLEYIEELSLNAIDLYFYKLKNNLEYSEAQNKSMIIRRNVIKHCRKLKYLDNGIIWINDDDWKKNRLDILFTKIGSMTHVVFTQHTNLKIKEMISLGLQVKSIEYKNYHDEKTQNQLNFLGENTSAKIAYLSTSDPIETTKEIFETIKSKNSIKEI</sequence>
<name>A0ACA9QMU4_9GLOM</name>
<accession>A0ACA9QMU4</accession>
<feature type="non-terminal residue" evidence="1">
    <location>
        <position position="1"/>
    </location>
</feature>
<reference evidence="1" key="1">
    <citation type="submission" date="2021-06" db="EMBL/GenBank/DDBJ databases">
        <authorList>
            <person name="Kallberg Y."/>
            <person name="Tangrot J."/>
            <person name="Rosling A."/>
        </authorList>
    </citation>
    <scope>NUCLEOTIDE SEQUENCE</scope>
    <source>
        <strain evidence="1">28 12/20/2015</strain>
    </source>
</reference>
<protein>
    <submittedName>
        <fullName evidence="1">8180_t:CDS:1</fullName>
    </submittedName>
</protein>